<evidence type="ECO:0000313" key="3">
    <source>
        <dbReference type="Proteomes" id="UP000246145"/>
    </source>
</evidence>
<dbReference type="EMBL" id="QEKO01000002">
    <property type="protein sequence ID" value="PVY62096.1"/>
    <property type="molecule type" value="Genomic_DNA"/>
</dbReference>
<dbReference type="OrthoDB" id="5781652at2"/>
<dbReference type="Proteomes" id="UP000246145">
    <property type="component" value="Unassembled WGS sequence"/>
</dbReference>
<dbReference type="Pfam" id="PF06226">
    <property type="entry name" value="DUF1007"/>
    <property type="match status" value="1"/>
</dbReference>
<name>A0A2U1CM53_9BURK</name>
<dbReference type="RefSeq" id="WP_116518093.1">
    <property type="nucleotide sequence ID" value="NZ_JACCEX010000002.1"/>
</dbReference>
<evidence type="ECO:0000313" key="2">
    <source>
        <dbReference type="EMBL" id="PVY62096.1"/>
    </source>
</evidence>
<protein>
    <submittedName>
        <fullName evidence="2">ABC-type uncharacterized transport system substrate-binding protein</fullName>
    </submittedName>
</protein>
<feature type="signal peptide" evidence="1">
    <location>
        <begin position="1"/>
        <end position="19"/>
    </location>
</feature>
<feature type="chain" id="PRO_5015743278" evidence="1">
    <location>
        <begin position="20"/>
        <end position="208"/>
    </location>
</feature>
<evidence type="ECO:0000256" key="1">
    <source>
        <dbReference type="SAM" id="SignalP"/>
    </source>
</evidence>
<keyword evidence="3" id="KW-1185">Reference proteome</keyword>
<organism evidence="2 3">
    <name type="scientific">Pusillimonas noertemannii</name>
    <dbReference type="NCBI Taxonomy" id="305977"/>
    <lineage>
        <taxon>Bacteria</taxon>
        <taxon>Pseudomonadati</taxon>
        <taxon>Pseudomonadota</taxon>
        <taxon>Betaproteobacteria</taxon>
        <taxon>Burkholderiales</taxon>
        <taxon>Alcaligenaceae</taxon>
        <taxon>Pusillimonas</taxon>
    </lineage>
</organism>
<sequence>MNRTLAALTLALAPFSLYAHPHAWIDVRSTIVMSDQGSISAIEEEWLFDDLYSAAILEGLKEDSPEKKAVVSDFAAEVIENLGPYGYFMRITANARPIKLNTVTQFKSEMKGQQLQLSFTAPLAEPVSPMRDEVSFSVYDPTYFIQMTHRAQDPPTIRSKKSHACRAHVKPPNPTPENIARAFALDRGATPEEGLGDLFAEKVDIQCK</sequence>
<dbReference type="InterPro" id="IPR010412">
    <property type="entry name" value="DUF1007"/>
</dbReference>
<comment type="caution">
    <text evidence="2">The sequence shown here is derived from an EMBL/GenBank/DDBJ whole genome shotgun (WGS) entry which is preliminary data.</text>
</comment>
<proteinExistence type="predicted"/>
<reference evidence="2 3" key="1">
    <citation type="submission" date="2018-04" db="EMBL/GenBank/DDBJ databases">
        <title>Genomic Encyclopedia of Type Strains, Phase IV (KMG-IV): sequencing the most valuable type-strain genomes for metagenomic binning, comparative biology and taxonomic classification.</title>
        <authorList>
            <person name="Goeker M."/>
        </authorList>
    </citation>
    <scope>NUCLEOTIDE SEQUENCE [LARGE SCALE GENOMIC DNA]</scope>
    <source>
        <strain evidence="2 3">DSM 10065</strain>
    </source>
</reference>
<accession>A0A2U1CM53</accession>
<gene>
    <name evidence="2" type="ORF">C7440_1586</name>
</gene>
<keyword evidence="1" id="KW-0732">Signal</keyword>
<dbReference type="AlphaFoldDB" id="A0A2U1CM53"/>